<dbReference type="AlphaFoldDB" id="A0A285ZSF4"/>
<keyword evidence="13" id="KW-0812">Transmembrane</keyword>
<dbReference type="GO" id="GO:0000155">
    <property type="term" value="F:phosphorelay sensor kinase activity"/>
    <property type="evidence" value="ECO:0007669"/>
    <property type="project" value="InterPro"/>
</dbReference>
<feature type="domain" description="Histidine kinase" evidence="14">
    <location>
        <begin position="384"/>
        <end position="606"/>
    </location>
</feature>
<dbReference type="SMART" id="SM00387">
    <property type="entry name" value="HATPase_c"/>
    <property type="match status" value="1"/>
</dbReference>
<dbReference type="FunFam" id="3.30.565.10:FF:000010">
    <property type="entry name" value="Sensor histidine kinase RcsC"/>
    <property type="match status" value="1"/>
</dbReference>
<name>A0A285ZSF4_9SPHI</name>
<evidence type="ECO:0000256" key="5">
    <source>
        <dbReference type="ARBA" id="ARBA00022741"/>
    </source>
</evidence>
<evidence type="ECO:0000313" key="16">
    <source>
        <dbReference type="EMBL" id="SOD12590.1"/>
    </source>
</evidence>
<gene>
    <name evidence="16" type="ORF">SAMN06297358_0747</name>
</gene>
<dbReference type="RefSeq" id="WP_205943946.1">
    <property type="nucleotide sequence ID" value="NZ_SSBV01000001.1"/>
</dbReference>
<keyword evidence="3 11" id="KW-0597">Phosphoprotein</keyword>
<feature type="modified residue" description="4-aspartylphosphate" evidence="11">
    <location>
        <position position="675"/>
    </location>
</feature>
<evidence type="ECO:0000313" key="17">
    <source>
        <dbReference type="Proteomes" id="UP000219281"/>
    </source>
</evidence>
<dbReference type="SUPFAM" id="SSF52172">
    <property type="entry name" value="CheY-like"/>
    <property type="match status" value="2"/>
</dbReference>
<dbReference type="GO" id="GO:0005524">
    <property type="term" value="F:ATP binding"/>
    <property type="evidence" value="ECO:0007669"/>
    <property type="project" value="UniProtKB-KW"/>
</dbReference>
<keyword evidence="7" id="KW-0067">ATP-binding</keyword>
<evidence type="ECO:0000256" key="7">
    <source>
        <dbReference type="ARBA" id="ARBA00022840"/>
    </source>
</evidence>
<keyword evidence="13" id="KW-1133">Transmembrane helix</keyword>
<evidence type="ECO:0000256" key="8">
    <source>
        <dbReference type="ARBA" id="ARBA00023012"/>
    </source>
</evidence>
<dbReference type="InterPro" id="IPR004358">
    <property type="entry name" value="Sig_transdc_His_kin-like_C"/>
</dbReference>
<dbReference type="PROSITE" id="PS50109">
    <property type="entry name" value="HIS_KIN"/>
    <property type="match status" value="1"/>
</dbReference>
<dbReference type="InterPro" id="IPR001789">
    <property type="entry name" value="Sig_transdc_resp-reg_receiver"/>
</dbReference>
<dbReference type="Gene3D" id="1.10.287.130">
    <property type="match status" value="1"/>
</dbReference>
<reference evidence="17" key="1">
    <citation type="submission" date="2017-09" db="EMBL/GenBank/DDBJ databases">
        <authorList>
            <person name="Varghese N."/>
            <person name="Submissions S."/>
        </authorList>
    </citation>
    <scope>NUCLEOTIDE SEQUENCE [LARGE SCALE GENOMIC DNA]</scope>
    <source>
        <strain evidence="17">CGMCC 1.12803</strain>
    </source>
</reference>
<keyword evidence="5" id="KW-0547">Nucleotide-binding</keyword>
<dbReference type="Proteomes" id="UP000219281">
    <property type="component" value="Unassembled WGS sequence"/>
</dbReference>
<dbReference type="SUPFAM" id="SSF55874">
    <property type="entry name" value="ATPase domain of HSP90 chaperone/DNA topoisomerase II/histidine kinase"/>
    <property type="match status" value="1"/>
</dbReference>
<dbReference type="CDD" id="cd16922">
    <property type="entry name" value="HATPase_EvgS-ArcB-TorS-like"/>
    <property type="match status" value="1"/>
</dbReference>
<keyword evidence="6 16" id="KW-0418">Kinase</keyword>
<dbReference type="InterPro" id="IPR003594">
    <property type="entry name" value="HATPase_dom"/>
</dbReference>
<dbReference type="FunFam" id="1.10.287.130:FF:000002">
    <property type="entry name" value="Two-component osmosensing histidine kinase"/>
    <property type="match status" value="1"/>
</dbReference>
<organism evidence="16 17">
    <name type="scientific">Pedobacter xixiisoli</name>
    <dbReference type="NCBI Taxonomy" id="1476464"/>
    <lineage>
        <taxon>Bacteria</taxon>
        <taxon>Pseudomonadati</taxon>
        <taxon>Bacteroidota</taxon>
        <taxon>Sphingobacteriia</taxon>
        <taxon>Sphingobacteriales</taxon>
        <taxon>Sphingobacteriaceae</taxon>
        <taxon>Pedobacter</taxon>
    </lineage>
</organism>
<dbReference type="EMBL" id="OCMT01000001">
    <property type="protein sequence ID" value="SOD12590.1"/>
    <property type="molecule type" value="Genomic_DNA"/>
</dbReference>
<evidence type="ECO:0000256" key="13">
    <source>
        <dbReference type="SAM" id="Phobius"/>
    </source>
</evidence>
<dbReference type="Gene3D" id="6.10.340.10">
    <property type="match status" value="1"/>
</dbReference>
<dbReference type="InterPro" id="IPR036890">
    <property type="entry name" value="HATPase_C_sf"/>
</dbReference>
<evidence type="ECO:0000259" key="15">
    <source>
        <dbReference type="PROSITE" id="PS50110"/>
    </source>
</evidence>
<dbReference type="SMART" id="SM00448">
    <property type="entry name" value="REC"/>
    <property type="match status" value="2"/>
</dbReference>
<keyword evidence="17" id="KW-1185">Reference proteome</keyword>
<evidence type="ECO:0000256" key="1">
    <source>
        <dbReference type="ARBA" id="ARBA00000085"/>
    </source>
</evidence>
<dbReference type="Pfam" id="PF00072">
    <property type="entry name" value="Response_reg"/>
    <property type="match status" value="2"/>
</dbReference>
<evidence type="ECO:0000259" key="14">
    <source>
        <dbReference type="PROSITE" id="PS50109"/>
    </source>
</evidence>
<dbReference type="PRINTS" id="PR00344">
    <property type="entry name" value="BCTRLSENSOR"/>
</dbReference>
<dbReference type="InterPro" id="IPR036097">
    <property type="entry name" value="HisK_dim/P_sf"/>
</dbReference>
<evidence type="ECO:0000256" key="2">
    <source>
        <dbReference type="ARBA" id="ARBA00012438"/>
    </source>
</evidence>
<keyword evidence="4" id="KW-0808">Transferase</keyword>
<feature type="coiled-coil region" evidence="12">
    <location>
        <begin position="322"/>
        <end position="372"/>
    </location>
</feature>
<feature type="modified residue" description="4-aspartylphosphate" evidence="11">
    <location>
        <position position="815"/>
    </location>
</feature>
<keyword evidence="12" id="KW-0175">Coiled coil</keyword>
<dbReference type="PANTHER" id="PTHR45339:SF1">
    <property type="entry name" value="HYBRID SIGNAL TRANSDUCTION HISTIDINE KINASE J"/>
    <property type="match status" value="1"/>
</dbReference>
<dbReference type="Pfam" id="PF02518">
    <property type="entry name" value="HATPase_c"/>
    <property type="match status" value="1"/>
</dbReference>
<evidence type="ECO:0000256" key="3">
    <source>
        <dbReference type="ARBA" id="ARBA00022553"/>
    </source>
</evidence>
<evidence type="ECO:0000256" key="12">
    <source>
        <dbReference type="SAM" id="Coils"/>
    </source>
</evidence>
<dbReference type="Gene3D" id="3.40.50.2300">
    <property type="match status" value="2"/>
</dbReference>
<evidence type="ECO:0000256" key="9">
    <source>
        <dbReference type="ARBA" id="ARBA00064003"/>
    </source>
</evidence>
<dbReference type="PROSITE" id="PS50110">
    <property type="entry name" value="RESPONSE_REGULATORY"/>
    <property type="match status" value="2"/>
</dbReference>
<feature type="transmembrane region" description="Helical" evidence="13">
    <location>
        <begin position="237"/>
        <end position="259"/>
    </location>
</feature>
<accession>A0A285ZSF4</accession>
<evidence type="ECO:0000256" key="11">
    <source>
        <dbReference type="PROSITE-ProRule" id="PRU00169"/>
    </source>
</evidence>
<keyword evidence="8" id="KW-0902">Two-component regulatory system</keyword>
<comment type="catalytic activity">
    <reaction evidence="1">
        <text>ATP + protein L-histidine = ADP + protein N-phospho-L-histidine.</text>
        <dbReference type="EC" id="2.7.13.3"/>
    </reaction>
</comment>
<dbReference type="InterPro" id="IPR003661">
    <property type="entry name" value="HisK_dim/P_dom"/>
</dbReference>
<dbReference type="InterPro" id="IPR011006">
    <property type="entry name" value="CheY-like_superfamily"/>
</dbReference>
<dbReference type="PANTHER" id="PTHR45339">
    <property type="entry name" value="HYBRID SIGNAL TRANSDUCTION HISTIDINE KINASE J"/>
    <property type="match status" value="1"/>
</dbReference>
<feature type="domain" description="Response regulatory" evidence="15">
    <location>
        <begin position="626"/>
        <end position="738"/>
    </location>
</feature>
<evidence type="ECO:0000256" key="6">
    <source>
        <dbReference type="ARBA" id="ARBA00022777"/>
    </source>
</evidence>
<sequence>MDAEQRRIKTFSQKLSQIQVSYLESASYLQQFMIKGFHEPSFYDTGSQKDIDSFLNIQLRISVGIKRIENEADGIGLGMSKLLDSLYLANRETVYLGKELKSLYLKRGFQDKGLEGRMRDFAHKVESSNAVPKIDLLQLRRHEKDYMLRGHPELVQSFSVQLQRTLANLPKNTDVFYILTEYGKCFIQLVGYSEELGVQREKGLMPETLAKMKDFGVLYTHTDNLAKGEIERLKARFNTLIILLSVVSIIVVVFLSWMLSKYLTRDIKVLNKRLSDFIYSDFKEVREPDTERNFIPRSIELEYLFRDFSLLKETIRNYIYRLQQRGEELEIQSIKLQELNEELQVQSEELIAQSEELRLKQAEELTLREEAERANQAKSVFLATMSHEIRTPLNGVLGMAALLHETVLNTEQAEYVETIRSSGETLLNVINDILDFSKIESGKMELDPHEFDLRHNVEEVMDLFAGKAALNGIDLVYQLASEIPPQLLADSLRLKQILINLLGNALKFTHRGEVFLDVKLHNFELGKPMELLFEVRDTGIGIAAHQLKGLFGAFSQVDSSTTRKYGGTGLGLAISARLVALMGGNIWVESKLGEGTSFFFTINAMSGHQQLRHHARCMMTGQEGKHVLVVDDHQTNRRILQLQLENWQLVPIMASSGMEALTLLDEKGFDLIITDMQMPEMDGVGFSTLAKQKNAILPIVLLSSVGDESRSKFPHLFSAVLTKPVKQEQLCRAIQMSLQQVEEVLQIEPAKNALMDENFSISYPMEILIAEDNLINQKLIVKILVKLGYRPQIAQNGVEVISLMETTRFDLILMDVQMPEMDGLEATTVIRTSAAYQPAIVAMTANAMAEDREKCISAGMDDYLSKPLQIPLLIDVLKNITMKTV</sequence>
<evidence type="ECO:0000256" key="4">
    <source>
        <dbReference type="ARBA" id="ARBA00022679"/>
    </source>
</evidence>
<dbReference type="EC" id="2.7.13.3" evidence="2"/>
<keyword evidence="13" id="KW-0472">Membrane</keyword>
<comment type="subunit">
    <text evidence="9">At low DSF concentrations, interacts with RpfF.</text>
</comment>
<protein>
    <recommendedName>
        <fullName evidence="10">Sensory/regulatory protein RpfC</fullName>
        <ecNumber evidence="2">2.7.13.3</ecNumber>
    </recommendedName>
</protein>
<dbReference type="InterPro" id="IPR005467">
    <property type="entry name" value="His_kinase_dom"/>
</dbReference>
<dbReference type="CDD" id="cd00082">
    <property type="entry name" value="HisKA"/>
    <property type="match status" value="1"/>
</dbReference>
<dbReference type="Gene3D" id="3.30.565.10">
    <property type="entry name" value="Histidine kinase-like ATPase, C-terminal domain"/>
    <property type="match status" value="1"/>
</dbReference>
<dbReference type="SUPFAM" id="SSF47384">
    <property type="entry name" value="Homodimeric domain of signal transducing histidine kinase"/>
    <property type="match status" value="1"/>
</dbReference>
<evidence type="ECO:0000256" key="10">
    <source>
        <dbReference type="ARBA" id="ARBA00068150"/>
    </source>
</evidence>
<dbReference type="CDD" id="cd17546">
    <property type="entry name" value="REC_hyHK_CKI1_RcsC-like"/>
    <property type="match status" value="2"/>
</dbReference>
<dbReference type="Pfam" id="PF00512">
    <property type="entry name" value="HisKA"/>
    <property type="match status" value="1"/>
</dbReference>
<feature type="domain" description="Response regulatory" evidence="15">
    <location>
        <begin position="766"/>
        <end position="881"/>
    </location>
</feature>
<proteinExistence type="predicted"/>
<dbReference type="SMART" id="SM00388">
    <property type="entry name" value="HisKA"/>
    <property type="match status" value="1"/>
</dbReference>